<protein>
    <recommendedName>
        <fullName evidence="1">Methyltransferase type 11 domain-containing protein</fullName>
    </recommendedName>
</protein>
<dbReference type="InterPro" id="IPR051052">
    <property type="entry name" value="Diverse_substrate_MTase"/>
</dbReference>
<dbReference type="PANTHER" id="PTHR44942">
    <property type="entry name" value="METHYLTRANSF_11 DOMAIN-CONTAINING PROTEIN"/>
    <property type="match status" value="1"/>
</dbReference>
<dbReference type="InterPro" id="IPR029063">
    <property type="entry name" value="SAM-dependent_MTases_sf"/>
</dbReference>
<evidence type="ECO:0000313" key="2">
    <source>
        <dbReference type="EMBL" id="PYH93994.1"/>
    </source>
</evidence>
<dbReference type="OrthoDB" id="10027013at2759"/>
<dbReference type="STRING" id="1448320.A0A319DA32"/>
<proteinExistence type="predicted"/>
<gene>
    <name evidence="2" type="ORF">BO71DRAFT_450354</name>
</gene>
<accession>A0A319DA32</accession>
<dbReference type="SUPFAM" id="SSF53335">
    <property type="entry name" value="S-adenosyl-L-methionine-dependent methyltransferases"/>
    <property type="match status" value="1"/>
</dbReference>
<dbReference type="Pfam" id="PF08241">
    <property type="entry name" value="Methyltransf_11"/>
    <property type="match status" value="1"/>
</dbReference>
<dbReference type="EMBL" id="KZ825881">
    <property type="protein sequence ID" value="PYH93994.1"/>
    <property type="molecule type" value="Genomic_DNA"/>
</dbReference>
<organism evidence="2 3">
    <name type="scientific">Aspergillus ellipticus CBS 707.79</name>
    <dbReference type="NCBI Taxonomy" id="1448320"/>
    <lineage>
        <taxon>Eukaryota</taxon>
        <taxon>Fungi</taxon>
        <taxon>Dikarya</taxon>
        <taxon>Ascomycota</taxon>
        <taxon>Pezizomycotina</taxon>
        <taxon>Eurotiomycetes</taxon>
        <taxon>Eurotiomycetidae</taxon>
        <taxon>Eurotiales</taxon>
        <taxon>Aspergillaceae</taxon>
        <taxon>Aspergillus</taxon>
        <taxon>Aspergillus subgen. Circumdati</taxon>
    </lineage>
</organism>
<dbReference type="AlphaFoldDB" id="A0A319DA32"/>
<dbReference type="GO" id="GO:0008757">
    <property type="term" value="F:S-adenosylmethionine-dependent methyltransferase activity"/>
    <property type="evidence" value="ECO:0007669"/>
    <property type="project" value="InterPro"/>
</dbReference>
<name>A0A319DA32_9EURO</name>
<dbReference type="VEuPathDB" id="FungiDB:BO71DRAFT_450354"/>
<dbReference type="InterPro" id="IPR013216">
    <property type="entry name" value="Methyltransf_11"/>
</dbReference>
<sequence>MSDPTFRNYTSNQAQKYAEARTSYNPELYDIVLRHHEQTGGAFNTLLDAGCGPGNATRDLSPEMIQTARSLGGVTATEQPISYHVVAAEECHTVPGLEDGVDLLVAAMAAHWFSMPSFWTAAAATVKPGGTVALWTRSSFYCHPSTTNHALVQKALFDLELVALGPYTLPQNRLSRDMYDALPLPWTVSPAVPKFPEADFVRHEWDRDGVLTDGKEFFSGGGETTVDGLERGLGTASMVTRWREANPWLVGTERDCVRVVMGRVREAIGGAGVGGDGEVKLRTGMGTVVLLFKRR</sequence>
<dbReference type="Proteomes" id="UP000247810">
    <property type="component" value="Unassembled WGS sequence"/>
</dbReference>
<evidence type="ECO:0000313" key="3">
    <source>
        <dbReference type="Proteomes" id="UP000247810"/>
    </source>
</evidence>
<feature type="domain" description="Methyltransferase type 11" evidence="1">
    <location>
        <begin position="48"/>
        <end position="133"/>
    </location>
</feature>
<keyword evidence="3" id="KW-1185">Reference proteome</keyword>
<evidence type="ECO:0000259" key="1">
    <source>
        <dbReference type="Pfam" id="PF08241"/>
    </source>
</evidence>
<reference evidence="2 3" key="1">
    <citation type="submission" date="2018-02" db="EMBL/GenBank/DDBJ databases">
        <title>The genomes of Aspergillus section Nigri reveals drivers in fungal speciation.</title>
        <authorList>
            <consortium name="DOE Joint Genome Institute"/>
            <person name="Vesth T.C."/>
            <person name="Nybo J."/>
            <person name="Theobald S."/>
            <person name="Brandl J."/>
            <person name="Frisvad J.C."/>
            <person name="Nielsen K.F."/>
            <person name="Lyhne E.K."/>
            <person name="Kogle M.E."/>
            <person name="Kuo A."/>
            <person name="Riley R."/>
            <person name="Clum A."/>
            <person name="Nolan M."/>
            <person name="Lipzen A."/>
            <person name="Salamov A."/>
            <person name="Henrissat B."/>
            <person name="Wiebenga A."/>
            <person name="De vries R.P."/>
            <person name="Grigoriev I.V."/>
            <person name="Mortensen U.H."/>
            <person name="Andersen M.R."/>
            <person name="Baker S.E."/>
        </authorList>
    </citation>
    <scope>NUCLEOTIDE SEQUENCE [LARGE SCALE GENOMIC DNA]</scope>
    <source>
        <strain evidence="2 3">CBS 707.79</strain>
    </source>
</reference>
<dbReference type="CDD" id="cd02440">
    <property type="entry name" value="AdoMet_MTases"/>
    <property type="match status" value="1"/>
</dbReference>
<dbReference type="PANTHER" id="PTHR44942:SF10">
    <property type="entry name" value="METHYLTRANSFERASE TYPE 11 DOMAIN-CONTAINING PROTEIN"/>
    <property type="match status" value="1"/>
</dbReference>
<dbReference type="Gene3D" id="3.40.50.150">
    <property type="entry name" value="Vaccinia Virus protein VP39"/>
    <property type="match status" value="1"/>
</dbReference>